<name>A0ABN1GCG5_9ACTN</name>
<organism evidence="1 2">
    <name type="scientific">Sporichthya brevicatena</name>
    <dbReference type="NCBI Taxonomy" id="171442"/>
    <lineage>
        <taxon>Bacteria</taxon>
        <taxon>Bacillati</taxon>
        <taxon>Actinomycetota</taxon>
        <taxon>Actinomycetes</taxon>
        <taxon>Sporichthyales</taxon>
        <taxon>Sporichthyaceae</taxon>
        <taxon>Sporichthya</taxon>
    </lineage>
</organism>
<proteinExistence type="predicted"/>
<evidence type="ECO:0000313" key="2">
    <source>
        <dbReference type="Proteomes" id="UP001500957"/>
    </source>
</evidence>
<sequence length="165" mass="17438">MAWKIFRPKPADPSARPDKLTLAIRMRRMVAAQQKIDARPGFQRLQRRWCEPPTADELDQRIADLAGGAEQRFDGADALAAALRAASESAPAGTATATFRDEPEARWIEAGSAGVLLSAVATALPTLAAEVVLVAGDGVLVVDPAATRVTVHGDWPAEVHAALAP</sequence>
<dbReference type="Proteomes" id="UP001500957">
    <property type="component" value="Unassembled WGS sequence"/>
</dbReference>
<reference evidence="1 2" key="1">
    <citation type="journal article" date="2019" name="Int. J. Syst. Evol. Microbiol.">
        <title>The Global Catalogue of Microorganisms (GCM) 10K type strain sequencing project: providing services to taxonomists for standard genome sequencing and annotation.</title>
        <authorList>
            <consortium name="The Broad Institute Genomics Platform"/>
            <consortium name="The Broad Institute Genome Sequencing Center for Infectious Disease"/>
            <person name="Wu L."/>
            <person name="Ma J."/>
        </authorList>
    </citation>
    <scope>NUCLEOTIDE SEQUENCE [LARGE SCALE GENOMIC DNA]</scope>
    <source>
        <strain evidence="1 2">JCM 10671</strain>
    </source>
</reference>
<dbReference type="RefSeq" id="WP_344601898.1">
    <property type="nucleotide sequence ID" value="NZ_BAAAHE010000007.1"/>
</dbReference>
<evidence type="ECO:0000313" key="1">
    <source>
        <dbReference type="EMBL" id="GAA0608631.1"/>
    </source>
</evidence>
<keyword evidence="2" id="KW-1185">Reference proteome</keyword>
<protein>
    <submittedName>
        <fullName evidence="1">Uncharacterized protein</fullName>
    </submittedName>
</protein>
<comment type="caution">
    <text evidence="1">The sequence shown here is derived from an EMBL/GenBank/DDBJ whole genome shotgun (WGS) entry which is preliminary data.</text>
</comment>
<accession>A0ABN1GCG5</accession>
<gene>
    <name evidence="1" type="ORF">GCM10009547_08240</name>
</gene>
<dbReference type="EMBL" id="BAAAHE010000007">
    <property type="protein sequence ID" value="GAA0608631.1"/>
    <property type="molecule type" value="Genomic_DNA"/>
</dbReference>